<evidence type="ECO:0000256" key="2">
    <source>
        <dbReference type="ARBA" id="ARBA00023015"/>
    </source>
</evidence>
<dbReference type="Pfam" id="PF03965">
    <property type="entry name" value="Penicillinase_R"/>
    <property type="match status" value="1"/>
</dbReference>
<dbReference type="Gene3D" id="1.10.10.10">
    <property type="entry name" value="Winged helix-like DNA-binding domain superfamily/Winged helix DNA-binding domain"/>
    <property type="match status" value="1"/>
</dbReference>
<evidence type="ECO:0000256" key="3">
    <source>
        <dbReference type="ARBA" id="ARBA00023125"/>
    </source>
</evidence>
<dbReference type="PIRSF" id="PIRSF019455">
    <property type="entry name" value="CopR_AtkY"/>
    <property type="match status" value="1"/>
</dbReference>
<evidence type="ECO:0008006" key="7">
    <source>
        <dbReference type="Google" id="ProtNLM"/>
    </source>
</evidence>
<dbReference type="AlphaFoldDB" id="A0A1J5I147"/>
<keyword evidence="4" id="KW-0804">Transcription</keyword>
<name>A0A1J5I147_9BACT</name>
<comment type="similarity">
    <text evidence="1">Belongs to the BlaI transcriptional regulatory family.</text>
</comment>
<evidence type="ECO:0000256" key="1">
    <source>
        <dbReference type="ARBA" id="ARBA00011046"/>
    </source>
</evidence>
<dbReference type="SUPFAM" id="SSF46785">
    <property type="entry name" value="Winged helix' DNA-binding domain"/>
    <property type="match status" value="1"/>
</dbReference>
<keyword evidence="3" id="KW-0238">DNA-binding</keyword>
<keyword evidence="2" id="KW-0805">Transcription regulation</keyword>
<dbReference type="InterPro" id="IPR036388">
    <property type="entry name" value="WH-like_DNA-bd_sf"/>
</dbReference>
<dbReference type="InterPro" id="IPR036390">
    <property type="entry name" value="WH_DNA-bd_sf"/>
</dbReference>
<dbReference type="InterPro" id="IPR005650">
    <property type="entry name" value="BlaI_family"/>
</dbReference>
<reference evidence="5 6" key="1">
    <citation type="journal article" date="2016" name="Environ. Microbiol.">
        <title>Genomic resolution of a cold subsurface aquifer community provides metabolic insights for novel microbes adapted to high CO concentrations.</title>
        <authorList>
            <person name="Probst A.J."/>
            <person name="Castelle C.J."/>
            <person name="Singh A."/>
            <person name="Brown C.T."/>
            <person name="Anantharaman K."/>
            <person name="Sharon I."/>
            <person name="Hug L.A."/>
            <person name="Burstein D."/>
            <person name="Emerson J.B."/>
            <person name="Thomas B.C."/>
            <person name="Banfield J.F."/>
        </authorList>
    </citation>
    <scope>NUCLEOTIDE SEQUENCE [LARGE SCALE GENOMIC DNA]</scope>
    <source>
        <strain evidence="5">CG2_30_33_16</strain>
    </source>
</reference>
<evidence type="ECO:0000313" key="6">
    <source>
        <dbReference type="Proteomes" id="UP000183758"/>
    </source>
</evidence>
<dbReference type="GO" id="GO:0045892">
    <property type="term" value="P:negative regulation of DNA-templated transcription"/>
    <property type="evidence" value="ECO:0007669"/>
    <property type="project" value="InterPro"/>
</dbReference>
<sequence length="125" mass="14396">MVQQSMSKLEQKVMAIIWKCKSCSVRDVMAKLTNTKLAYTTVATILQRLYKKGIVARKCQGISFIYSPKIAKETYSKRFVQNFVKKFFSTFNDTAIVSFAQSIDTLPPNKKSYLLKLLQEKHESK</sequence>
<protein>
    <recommendedName>
        <fullName evidence="7">CopY family transcriptional regulator</fullName>
    </recommendedName>
</protein>
<evidence type="ECO:0000313" key="5">
    <source>
        <dbReference type="EMBL" id="OIP86799.1"/>
    </source>
</evidence>
<evidence type="ECO:0000256" key="4">
    <source>
        <dbReference type="ARBA" id="ARBA00023163"/>
    </source>
</evidence>
<dbReference type="Proteomes" id="UP000183758">
    <property type="component" value="Unassembled WGS sequence"/>
</dbReference>
<organism evidence="5 6">
    <name type="scientific">Candidatus Roizmanbacteria bacterium CG2_30_33_16</name>
    <dbReference type="NCBI Taxonomy" id="1805340"/>
    <lineage>
        <taxon>Bacteria</taxon>
        <taxon>Candidatus Roizmaniibacteriota</taxon>
    </lineage>
</organism>
<gene>
    <name evidence="5" type="ORF">AUK04_00045</name>
</gene>
<proteinExistence type="inferred from homology"/>
<accession>A0A1J5I147</accession>
<comment type="caution">
    <text evidence="5">The sequence shown here is derived from an EMBL/GenBank/DDBJ whole genome shotgun (WGS) entry which is preliminary data.</text>
</comment>
<dbReference type="GO" id="GO:0003677">
    <property type="term" value="F:DNA binding"/>
    <property type="evidence" value="ECO:0007669"/>
    <property type="project" value="UniProtKB-KW"/>
</dbReference>
<dbReference type="EMBL" id="MNZM01000001">
    <property type="protein sequence ID" value="OIP86799.1"/>
    <property type="molecule type" value="Genomic_DNA"/>
</dbReference>